<dbReference type="PANTHER" id="PTHR37203">
    <property type="match status" value="1"/>
</dbReference>
<feature type="transmembrane region" description="Helical" evidence="1">
    <location>
        <begin position="56"/>
        <end position="77"/>
    </location>
</feature>
<dbReference type="EMBL" id="HG994361">
    <property type="protein sequence ID" value="CAF2182566.1"/>
    <property type="molecule type" value="Genomic_DNA"/>
</dbReference>
<accession>A0A816YX64</accession>
<protein>
    <submittedName>
        <fullName evidence="2">(rape) hypothetical protein</fullName>
    </submittedName>
</protein>
<keyword evidence="1" id="KW-0472">Membrane</keyword>
<gene>
    <name evidence="2" type="ORF">DARMORV10_A07P29800.1</name>
</gene>
<organism evidence="2">
    <name type="scientific">Brassica napus</name>
    <name type="common">Rape</name>
    <dbReference type="NCBI Taxonomy" id="3708"/>
    <lineage>
        <taxon>Eukaryota</taxon>
        <taxon>Viridiplantae</taxon>
        <taxon>Streptophyta</taxon>
        <taxon>Embryophyta</taxon>
        <taxon>Tracheophyta</taxon>
        <taxon>Spermatophyta</taxon>
        <taxon>Magnoliopsida</taxon>
        <taxon>eudicotyledons</taxon>
        <taxon>Gunneridae</taxon>
        <taxon>Pentapetalae</taxon>
        <taxon>rosids</taxon>
        <taxon>malvids</taxon>
        <taxon>Brassicales</taxon>
        <taxon>Brassicaceae</taxon>
        <taxon>Brassiceae</taxon>
        <taxon>Brassica</taxon>
    </lineage>
</organism>
<sequence length="88" mass="9923">MVILGLPLIDHTGFAGAASRYLGLKTVMQLLGPMLVSLVFGRLKHQNIYATDYARILRAIYAYAHSLKGIVLFIFQIRITRTCWLPCK</sequence>
<keyword evidence="1" id="KW-0812">Transmembrane</keyword>
<feature type="transmembrane region" description="Helical" evidence="1">
    <location>
        <begin position="27"/>
        <end position="44"/>
    </location>
</feature>
<dbReference type="Gramene" id="CDX68226">
    <property type="protein sequence ID" value="CDX68226"/>
    <property type="gene ID" value="GSBRNA2T00099498001"/>
</dbReference>
<keyword evidence="1" id="KW-1133">Transmembrane helix</keyword>
<name>A0A816YX64_BRANA</name>
<reference evidence="2" key="1">
    <citation type="submission" date="2021-01" db="EMBL/GenBank/DDBJ databases">
        <authorList>
            <consortium name="Genoscope - CEA"/>
            <person name="William W."/>
        </authorList>
    </citation>
    <scope>NUCLEOTIDE SEQUENCE</scope>
</reference>
<dbReference type="PANTHER" id="PTHR37203:SF3">
    <property type="entry name" value="SLR0975 PROTEIN"/>
    <property type="match status" value="1"/>
</dbReference>
<dbReference type="Proteomes" id="UP001295469">
    <property type="component" value="Chromosome A07"/>
</dbReference>
<dbReference type="AlphaFoldDB" id="A0A816YX64"/>
<proteinExistence type="predicted"/>
<evidence type="ECO:0000256" key="1">
    <source>
        <dbReference type="SAM" id="Phobius"/>
    </source>
</evidence>
<evidence type="ECO:0000313" key="2">
    <source>
        <dbReference type="EMBL" id="CAF2182566.1"/>
    </source>
</evidence>